<comment type="caution">
    <text evidence="2">The sequence shown here is derived from an EMBL/GenBank/DDBJ whole genome shotgun (WGS) entry which is preliminary data.</text>
</comment>
<dbReference type="EMBL" id="JBHRZO010000010">
    <property type="protein sequence ID" value="MFC3847456.1"/>
    <property type="molecule type" value="Genomic_DNA"/>
</dbReference>
<dbReference type="InterPro" id="IPR002654">
    <property type="entry name" value="Glyco_trans_25"/>
</dbReference>
<sequence>MNTPTPIYIIHLSQSSRDIAPLLWHLRYLLGRVHFSNAFEIALFEGVNGKEDFAKQGITFKHAHPVLNDFAPSVPRNMESLKLMCLALKSRVNFQSLGQLGCFASHYLLWQECCKAKHPVIVLEDDVLPTFDFYEKCLLGLEAINASQAEIVRLFSLDFKHHHIRSTMTECFDWIFSPYGGMGTQGYILSPQGAQKLLKACPPQWVLPVDTYMDAHYTHHVKTLTLKSYALLIEPVPTQVAHANTQQFKGWLKKLSWLLRLCNFILKIRLFCQHLFYLIFRHF</sequence>
<protein>
    <submittedName>
        <fullName evidence="2">Glycosyltransferase family 25 protein</fullName>
    </submittedName>
</protein>
<reference evidence="3" key="1">
    <citation type="journal article" date="2019" name="Int. J. Syst. Evol. Microbiol.">
        <title>The Global Catalogue of Microorganisms (GCM) 10K type strain sequencing project: providing services to taxonomists for standard genome sequencing and annotation.</title>
        <authorList>
            <consortium name="The Broad Institute Genomics Platform"/>
            <consortium name="The Broad Institute Genome Sequencing Center for Infectious Disease"/>
            <person name="Wu L."/>
            <person name="Ma J."/>
        </authorList>
    </citation>
    <scope>NUCLEOTIDE SEQUENCE [LARGE SCALE GENOMIC DNA]</scope>
    <source>
        <strain evidence="3">CCUG 53816</strain>
    </source>
</reference>
<name>A0ABV7ZJ90_9HELI</name>
<feature type="domain" description="Glycosyl transferase family 25" evidence="1">
    <location>
        <begin position="38"/>
        <end position="213"/>
    </location>
</feature>
<evidence type="ECO:0000259" key="1">
    <source>
        <dbReference type="Pfam" id="PF01755"/>
    </source>
</evidence>
<dbReference type="RefSeq" id="WP_104752522.1">
    <property type="nucleotide sequence ID" value="NZ_FZMF01000029.1"/>
</dbReference>
<dbReference type="Proteomes" id="UP001595783">
    <property type="component" value="Unassembled WGS sequence"/>
</dbReference>
<gene>
    <name evidence="2" type="ORF">ACFOPX_02750</name>
</gene>
<dbReference type="Pfam" id="PF01755">
    <property type="entry name" value="Glyco_transf_25"/>
    <property type="match status" value="1"/>
</dbReference>
<organism evidence="2 3">
    <name type="scientific">Helicobacter baculiformis</name>
    <dbReference type="NCBI Taxonomy" id="427351"/>
    <lineage>
        <taxon>Bacteria</taxon>
        <taxon>Pseudomonadati</taxon>
        <taxon>Campylobacterota</taxon>
        <taxon>Epsilonproteobacteria</taxon>
        <taxon>Campylobacterales</taxon>
        <taxon>Helicobacteraceae</taxon>
        <taxon>Helicobacter</taxon>
    </lineage>
</organism>
<evidence type="ECO:0000313" key="2">
    <source>
        <dbReference type="EMBL" id="MFC3847456.1"/>
    </source>
</evidence>
<keyword evidence="3" id="KW-1185">Reference proteome</keyword>
<proteinExistence type="predicted"/>
<evidence type="ECO:0000313" key="3">
    <source>
        <dbReference type="Proteomes" id="UP001595783"/>
    </source>
</evidence>
<dbReference type="CDD" id="cd06532">
    <property type="entry name" value="Glyco_transf_25"/>
    <property type="match status" value="1"/>
</dbReference>
<accession>A0ABV7ZJ90</accession>